<dbReference type="CDD" id="cd04301">
    <property type="entry name" value="NAT_SF"/>
    <property type="match status" value="1"/>
</dbReference>
<reference evidence="2 3" key="1">
    <citation type="journal article" date="2016" name="Fungal Biol.">
        <title>The genome of Xylona heveae provides a window into fungal endophytism.</title>
        <authorList>
            <person name="Gazis R."/>
            <person name="Kuo A."/>
            <person name="Riley R."/>
            <person name="LaButti K."/>
            <person name="Lipzen A."/>
            <person name="Lin J."/>
            <person name="Amirebrahimi M."/>
            <person name="Hesse C.N."/>
            <person name="Spatafora J.W."/>
            <person name="Henrissat B."/>
            <person name="Hainaut M."/>
            <person name="Grigoriev I.V."/>
            <person name="Hibbett D.S."/>
        </authorList>
    </citation>
    <scope>NUCLEOTIDE SEQUENCE [LARGE SCALE GENOMIC DNA]</scope>
    <source>
        <strain evidence="2 3">TC161</strain>
    </source>
</reference>
<dbReference type="PROSITE" id="PS51186">
    <property type="entry name" value="GNAT"/>
    <property type="match status" value="1"/>
</dbReference>
<protein>
    <recommendedName>
        <fullName evidence="1">N-acetyltransferase domain-containing protein</fullName>
    </recommendedName>
</protein>
<dbReference type="OMA" id="ATHINRI"/>
<dbReference type="GO" id="GO:0016747">
    <property type="term" value="F:acyltransferase activity, transferring groups other than amino-acyl groups"/>
    <property type="evidence" value="ECO:0007669"/>
    <property type="project" value="InterPro"/>
</dbReference>
<evidence type="ECO:0000313" key="2">
    <source>
        <dbReference type="EMBL" id="KZF22090.1"/>
    </source>
</evidence>
<dbReference type="AlphaFoldDB" id="A0A165GEE5"/>
<sequence>MVEKLPSLKLQLQGPLSNLRDGYIPHLPSSQQATHINRIFLDGPEVREEVFVKEQGVPQRYVSDADDARCCHWVAYATREAEEDGRAIIPIGTVRLLPFPHLPHPLPGAKYPEIDCEGNFLPSPPEVPVSVADRATTLHDGVEPYIKLGRLAVRQEFRGKGVARALVVAALEWARQHPSFFNSLVTKALSKDPSPQNGENNQAENFAWRGLVYVHAQSKVIPAWTSYGFTIDEGMGTWHEVNIPHVGMVFRLELEG</sequence>
<dbReference type="GeneID" id="28897847"/>
<name>A0A165GEE5_XYLHT</name>
<dbReference type="UniPathway" id="UPA00113">
    <property type="reaction ID" value="UER00529"/>
</dbReference>
<dbReference type="RefSeq" id="XP_018187645.1">
    <property type="nucleotide sequence ID" value="XM_018332710.1"/>
</dbReference>
<dbReference type="OrthoDB" id="329272at2759"/>
<feature type="domain" description="N-acetyltransferase" evidence="1">
    <location>
        <begin position="76"/>
        <end position="253"/>
    </location>
</feature>
<dbReference type="Proteomes" id="UP000076632">
    <property type="component" value="Unassembled WGS sequence"/>
</dbReference>
<dbReference type="GO" id="GO:0006048">
    <property type="term" value="P:UDP-N-acetylglucosamine biosynthetic process"/>
    <property type="evidence" value="ECO:0007669"/>
    <property type="project" value="UniProtKB-UniPathway"/>
</dbReference>
<dbReference type="Gene3D" id="3.40.630.30">
    <property type="match status" value="1"/>
</dbReference>
<organism evidence="2 3">
    <name type="scientific">Xylona heveae (strain CBS 132557 / TC161)</name>
    <dbReference type="NCBI Taxonomy" id="1328760"/>
    <lineage>
        <taxon>Eukaryota</taxon>
        <taxon>Fungi</taxon>
        <taxon>Dikarya</taxon>
        <taxon>Ascomycota</taxon>
        <taxon>Pezizomycotina</taxon>
        <taxon>Xylonomycetes</taxon>
        <taxon>Xylonales</taxon>
        <taxon>Xylonaceae</taxon>
        <taxon>Xylona</taxon>
    </lineage>
</organism>
<dbReference type="InterPro" id="IPR016181">
    <property type="entry name" value="Acyl_CoA_acyltransferase"/>
</dbReference>
<evidence type="ECO:0000313" key="3">
    <source>
        <dbReference type="Proteomes" id="UP000076632"/>
    </source>
</evidence>
<dbReference type="SUPFAM" id="SSF55729">
    <property type="entry name" value="Acyl-CoA N-acyltransferases (Nat)"/>
    <property type="match status" value="1"/>
</dbReference>
<keyword evidence="3" id="KW-1185">Reference proteome</keyword>
<dbReference type="EMBL" id="KV407459">
    <property type="protein sequence ID" value="KZF22090.1"/>
    <property type="molecule type" value="Genomic_DNA"/>
</dbReference>
<gene>
    <name evidence="2" type="ORF">L228DRAFT_247709</name>
</gene>
<dbReference type="InParanoid" id="A0A165GEE5"/>
<dbReference type="Pfam" id="PF00583">
    <property type="entry name" value="Acetyltransf_1"/>
    <property type="match status" value="1"/>
</dbReference>
<dbReference type="STRING" id="1328760.A0A165GEE5"/>
<dbReference type="InterPro" id="IPR000182">
    <property type="entry name" value="GNAT_dom"/>
</dbReference>
<accession>A0A165GEE5</accession>
<proteinExistence type="predicted"/>
<evidence type="ECO:0000259" key="1">
    <source>
        <dbReference type="PROSITE" id="PS51186"/>
    </source>
</evidence>